<reference evidence="2 3" key="1">
    <citation type="journal article" date="2024" name="Int. J. Mol. Sci.">
        <title>Exploration of Alicyclobacillus spp. Genome in Search of Antibiotic Resistance.</title>
        <authorList>
            <person name="Bucka-Kolendo J."/>
            <person name="Kiousi D.E."/>
            <person name="Dekowska A."/>
            <person name="Mikolajczuk-Szczyrba A."/>
            <person name="Karadedos D.M."/>
            <person name="Michael P."/>
            <person name="Galanis A."/>
            <person name="Sokolowska B."/>
        </authorList>
    </citation>
    <scope>NUCLEOTIDE SEQUENCE [LARGE SCALE GENOMIC DNA]</scope>
    <source>
        <strain evidence="2 3">KKP 3000</strain>
    </source>
</reference>
<gene>
    <name evidence="2" type="ORF">KKP3000_000834</name>
</gene>
<accession>A0ABV5AIH1</accession>
<dbReference type="Proteomes" id="UP001579974">
    <property type="component" value="Unassembled WGS sequence"/>
</dbReference>
<evidence type="ECO:0000313" key="2">
    <source>
        <dbReference type="EMBL" id="MFB5192041.1"/>
    </source>
</evidence>
<dbReference type="InterPro" id="IPR024207">
    <property type="entry name" value="CotJB_dom"/>
</dbReference>
<dbReference type="PIRSF" id="PIRSF010606">
    <property type="entry name" value="Spore_coat_CotJB"/>
    <property type="match status" value="1"/>
</dbReference>
<proteinExistence type="predicted"/>
<feature type="domain" description="Protein CotJB" evidence="1">
    <location>
        <begin position="13"/>
        <end position="89"/>
    </location>
</feature>
<dbReference type="InterPro" id="IPR016571">
    <property type="entry name" value="Spore_coat_assembly_CotJB"/>
</dbReference>
<comment type="caution">
    <text evidence="2">The sequence shown here is derived from an EMBL/GenBank/DDBJ whole genome shotgun (WGS) entry which is preliminary data.</text>
</comment>
<keyword evidence="2" id="KW-0167">Capsid protein</keyword>
<keyword evidence="2" id="KW-0946">Virion</keyword>
<protein>
    <submittedName>
        <fullName evidence="2">Spore coat protein CotJB</fullName>
    </submittedName>
</protein>
<organism evidence="2 3">
    <name type="scientific">Alicyclobacillus fastidiosus</name>
    <dbReference type="NCBI Taxonomy" id="392011"/>
    <lineage>
        <taxon>Bacteria</taxon>
        <taxon>Bacillati</taxon>
        <taxon>Bacillota</taxon>
        <taxon>Bacilli</taxon>
        <taxon>Bacillales</taxon>
        <taxon>Alicyclobacillaceae</taxon>
        <taxon>Alicyclobacillus</taxon>
    </lineage>
</organism>
<dbReference type="EMBL" id="JBDXSU010000016">
    <property type="protein sequence ID" value="MFB5192041.1"/>
    <property type="molecule type" value="Genomic_DNA"/>
</dbReference>
<dbReference type="RefSeq" id="WP_275476055.1">
    <property type="nucleotide sequence ID" value="NZ_CP162940.1"/>
</dbReference>
<evidence type="ECO:0000313" key="3">
    <source>
        <dbReference type="Proteomes" id="UP001579974"/>
    </source>
</evidence>
<evidence type="ECO:0000259" key="1">
    <source>
        <dbReference type="Pfam" id="PF12652"/>
    </source>
</evidence>
<keyword evidence="3" id="KW-1185">Reference proteome</keyword>
<sequence length="90" mass="10443">MSSTRPLPKAYYQYLHELQAVDFVLVELSLYLDTHGDDAQALAQFQQFQKRKHNLVAQFESSFGPLYQYGGSPTDPKHWGWADAPWPWQV</sequence>
<name>A0ABV5AIH1_9BACL</name>
<dbReference type="Pfam" id="PF12652">
    <property type="entry name" value="CotJB"/>
    <property type="match status" value="1"/>
</dbReference>